<sequence length="187" mass="19902">MSEANVVGREASDGSSPSGSEANLVWRTERTGAVADHPTDRYVYFAGATPNRMDPSDFFEGGTVTVSAATYAVVKAERGDPDAFATIRDENETTVVVEEGRVDEATAVEVERGWKRLTFEMVLPFELVGFLAQVAGALAEEDISIFALSAYSTDHVLVREDDAAAAATKLESLGCTVERAGSAGDEN</sequence>
<keyword evidence="4" id="KW-1185">Reference proteome</keyword>
<evidence type="ECO:0000313" key="3">
    <source>
        <dbReference type="EMBL" id="ELZ79275.1"/>
    </source>
</evidence>
<evidence type="ECO:0000313" key="4">
    <source>
        <dbReference type="Proteomes" id="UP000011571"/>
    </source>
</evidence>
<gene>
    <name evidence="3" type="ORF">C454_13308</name>
</gene>
<reference evidence="3 4" key="1">
    <citation type="journal article" date="2014" name="PLoS Genet.">
        <title>Phylogenetically driven sequencing of extremely halophilic archaea reveals strategies for static and dynamic osmo-response.</title>
        <authorList>
            <person name="Becker E.A."/>
            <person name="Seitzer P.M."/>
            <person name="Tritt A."/>
            <person name="Larsen D."/>
            <person name="Krusor M."/>
            <person name="Yao A.I."/>
            <person name="Wu D."/>
            <person name="Madern D."/>
            <person name="Eisen J.A."/>
            <person name="Darling A.E."/>
            <person name="Facciotti M.T."/>
        </authorList>
    </citation>
    <scope>NUCLEOTIDE SEQUENCE [LARGE SCALE GENOMIC DNA]</scope>
    <source>
        <strain evidence="4">ATCC 33959 / DSM 4427 / JCM 8863 / NBRC 102184 / NCIMB 2188 / Ma 2.38</strain>
    </source>
</reference>
<organism evidence="3 4">
    <name type="scientific">Haloferax gibbonsii (strain ATCC 33959 / DSM 4427 / JCM 8863 / NBRC 102184 / NCIMB 2188 / Ma 2.38)</name>
    <dbReference type="NCBI Taxonomy" id="1227459"/>
    <lineage>
        <taxon>Archaea</taxon>
        <taxon>Methanobacteriati</taxon>
        <taxon>Methanobacteriota</taxon>
        <taxon>Stenosarchaea group</taxon>
        <taxon>Halobacteria</taxon>
        <taxon>Halobacteriales</taxon>
        <taxon>Haloferacaceae</taxon>
        <taxon>Haloferax</taxon>
    </lineage>
</organism>
<dbReference type="EMBL" id="AOLJ01000019">
    <property type="protein sequence ID" value="ELZ79275.1"/>
    <property type="molecule type" value="Genomic_DNA"/>
</dbReference>
<dbReference type="PATRIC" id="fig|1227459.3.peg.2615"/>
<dbReference type="InterPro" id="IPR045865">
    <property type="entry name" value="ACT-like_dom_sf"/>
</dbReference>
<feature type="domain" description="CASTOR ACT" evidence="2">
    <location>
        <begin position="109"/>
        <end position="171"/>
    </location>
</feature>
<proteinExistence type="predicted"/>
<comment type="caution">
    <text evidence="3">The sequence shown here is derived from an EMBL/GenBank/DDBJ whole genome shotgun (WGS) entry which is preliminary data.</text>
</comment>
<evidence type="ECO:0000259" key="2">
    <source>
        <dbReference type="Pfam" id="PF13840"/>
    </source>
</evidence>
<dbReference type="Gene3D" id="3.30.2130.10">
    <property type="entry name" value="VC0802-like"/>
    <property type="match status" value="1"/>
</dbReference>
<name>M0H452_HALGM</name>
<evidence type="ECO:0000256" key="1">
    <source>
        <dbReference type="SAM" id="MobiDB-lite"/>
    </source>
</evidence>
<dbReference type="Proteomes" id="UP000011571">
    <property type="component" value="Unassembled WGS sequence"/>
</dbReference>
<accession>M0H452</accession>
<dbReference type="AlphaFoldDB" id="M0H452"/>
<feature type="region of interest" description="Disordered" evidence="1">
    <location>
        <begin position="1"/>
        <end position="21"/>
    </location>
</feature>
<dbReference type="InterPro" id="IPR027795">
    <property type="entry name" value="CASTOR_ACT_dom"/>
</dbReference>
<protein>
    <recommendedName>
        <fullName evidence="2">CASTOR ACT domain-containing protein</fullName>
    </recommendedName>
</protein>
<dbReference type="SUPFAM" id="SSF55021">
    <property type="entry name" value="ACT-like"/>
    <property type="match status" value="1"/>
</dbReference>
<dbReference type="Pfam" id="PF13840">
    <property type="entry name" value="ACT_7"/>
    <property type="match status" value="1"/>
</dbReference>